<evidence type="ECO:0000256" key="3">
    <source>
        <dbReference type="ARBA" id="ARBA00023015"/>
    </source>
</evidence>
<dbReference type="Pfam" id="PF00874">
    <property type="entry name" value="PRD"/>
    <property type="match status" value="2"/>
</dbReference>
<evidence type="ECO:0000259" key="6">
    <source>
        <dbReference type="PROSITE" id="PS51099"/>
    </source>
</evidence>
<evidence type="ECO:0000259" key="5">
    <source>
        <dbReference type="PROSITE" id="PS51094"/>
    </source>
</evidence>
<evidence type="ECO:0000313" key="8">
    <source>
        <dbReference type="EMBL" id="MBI6871989.1"/>
    </source>
</evidence>
<feature type="domain" description="PRD" evidence="7">
    <location>
        <begin position="303"/>
        <end position="410"/>
    </location>
</feature>
<feature type="domain" description="PRD" evidence="7">
    <location>
        <begin position="190"/>
        <end position="295"/>
    </location>
</feature>
<evidence type="ECO:0000256" key="1">
    <source>
        <dbReference type="ARBA" id="ARBA00022679"/>
    </source>
</evidence>
<comment type="caution">
    <text evidence="8">The sequence shown here is derived from an EMBL/GenBank/DDBJ whole genome shotgun (WGS) entry which is preliminary data.</text>
</comment>
<dbReference type="PROSITE" id="PS51099">
    <property type="entry name" value="PTS_EIIB_TYPE_2"/>
    <property type="match status" value="1"/>
</dbReference>
<dbReference type="InterPro" id="IPR016152">
    <property type="entry name" value="PTrfase/Anion_transptr"/>
</dbReference>
<dbReference type="Pfam" id="PF00359">
    <property type="entry name" value="PTS_EIIA_2"/>
    <property type="match status" value="1"/>
</dbReference>
<dbReference type="InterPro" id="IPR003501">
    <property type="entry name" value="PTS_EIIB_2/3"/>
</dbReference>
<dbReference type="Gene3D" id="1.10.1790.10">
    <property type="entry name" value="PRD domain"/>
    <property type="match status" value="2"/>
</dbReference>
<dbReference type="Pfam" id="PF02302">
    <property type="entry name" value="PTS_IIB"/>
    <property type="match status" value="1"/>
</dbReference>
<dbReference type="CDD" id="cd05568">
    <property type="entry name" value="PTS_IIB_bgl_like"/>
    <property type="match status" value="1"/>
</dbReference>
<accession>A0A934HV67</accession>
<dbReference type="SUPFAM" id="SSF55804">
    <property type="entry name" value="Phoshotransferase/anion transport protein"/>
    <property type="match status" value="1"/>
</dbReference>
<evidence type="ECO:0000259" key="7">
    <source>
        <dbReference type="PROSITE" id="PS51372"/>
    </source>
</evidence>
<dbReference type="Proteomes" id="UP000622687">
    <property type="component" value="Unassembled WGS sequence"/>
</dbReference>
<keyword evidence="2" id="KW-0677">Repeat</keyword>
<evidence type="ECO:0000256" key="4">
    <source>
        <dbReference type="ARBA" id="ARBA00023163"/>
    </source>
</evidence>
<dbReference type="AlphaFoldDB" id="A0A934HV67"/>
<dbReference type="SUPFAM" id="SSF52794">
    <property type="entry name" value="PTS system IIB component-like"/>
    <property type="match status" value="1"/>
</dbReference>
<dbReference type="PANTHER" id="PTHR30185">
    <property type="entry name" value="CRYPTIC BETA-GLUCOSIDE BGL OPERON ANTITERMINATOR"/>
    <property type="match status" value="1"/>
</dbReference>
<keyword evidence="9" id="KW-1185">Reference proteome</keyword>
<dbReference type="Gene3D" id="3.40.930.10">
    <property type="entry name" value="Mannitol-specific EII, Chain A"/>
    <property type="match status" value="1"/>
</dbReference>
<keyword evidence="3" id="KW-0805">Transcription regulation</keyword>
<dbReference type="GO" id="GO:0008982">
    <property type="term" value="F:protein-N(PI)-phosphohistidine-sugar phosphotransferase activity"/>
    <property type="evidence" value="ECO:0007669"/>
    <property type="project" value="InterPro"/>
</dbReference>
<dbReference type="InterPro" id="IPR036634">
    <property type="entry name" value="PRD_sf"/>
</dbReference>
<dbReference type="CDD" id="cd00211">
    <property type="entry name" value="PTS_IIA_fru"/>
    <property type="match status" value="1"/>
</dbReference>
<dbReference type="PROSITE" id="PS51372">
    <property type="entry name" value="PRD_2"/>
    <property type="match status" value="2"/>
</dbReference>
<reference evidence="8" key="1">
    <citation type="submission" date="2020-12" db="EMBL/GenBank/DDBJ databases">
        <title>Clostridium thailandense sp. nov., a novel acetogenic bacterium isolated from peat land soil in Thailand.</title>
        <authorList>
            <person name="Chaikitkaew S."/>
            <person name="Birkeland N.K."/>
        </authorList>
    </citation>
    <scope>NUCLEOTIDE SEQUENCE</scope>
    <source>
        <strain evidence="8">DSM 17425</strain>
    </source>
</reference>
<dbReference type="GO" id="GO:0006355">
    <property type="term" value="P:regulation of DNA-templated transcription"/>
    <property type="evidence" value="ECO:0007669"/>
    <property type="project" value="InterPro"/>
</dbReference>
<dbReference type="InterPro" id="IPR002178">
    <property type="entry name" value="PTS_EIIA_type-2_dom"/>
</dbReference>
<dbReference type="RefSeq" id="WP_211141419.1">
    <property type="nucleotide sequence ID" value="NZ_JAEEGB010000005.1"/>
</dbReference>
<dbReference type="EMBL" id="JAEEGB010000005">
    <property type="protein sequence ID" value="MBI6871989.1"/>
    <property type="molecule type" value="Genomic_DNA"/>
</dbReference>
<protein>
    <submittedName>
        <fullName evidence="8">BglG family transcription antiterminator</fullName>
    </submittedName>
</protein>
<organism evidence="8 9">
    <name type="scientific">Clostridium aciditolerans</name>
    <dbReference type="NCBI Taxonomy" id="339861"/>
    <lineage>
        <taxon>Bacteria</taxon>
        <taxon>Bacillati</taxon>
        <taxon>Bacillota</taxon>
        <taxon>Clostridia</taxon>
        <taxon>Eubacteriales</taxon>
        <taxon>Clostridiaceae</taxon>
        <taxon>Clostridium</taxon>
    </lineage>
</organism>
<dbReference type="PROSITE" id="PS51094">
    <property type="entry name" value="PTS_EIIA_TYPE_2"/>
    <property type="match status" value="1"/>
</dbReference>
<dbReference type="InterPro" id="IPR050661">
    <property type="entry name" value="BglG_antiterminators"/>
</dbReference>
<feature type="domain" description="PTS EIIB type-2" evidence="6">
    <location>
        <begin position="415"/>
        <end position="504"/>
    </location>
</feature>
<dbReference type="InterPro" id="IPR036095">
    <property type="entry name" value="PTS_EIIB-like_sf"/>
</dbReference>
<proteinExistence type="predicted"/>
<dbReference type="Gene3D" id="3.40.50.2300">
    <property type="match status" value="1"/>
</dbReference>
<feature type="domain" description="PTS EIIA type-2" evidence="5">
    <location>
        <begin position="547"/>
        <end position="693"/>
    </location>
</feature>
<name>A0A934HV67_9CLOT</name>
<gene>
    <name evidence="8" type="ORF">I6U51_04610</name>
</gene>
<evidence type="ECO:0000313" key="9">
    <source>
        <dbReference type="Proteomes" id="UP000622687"/>
    </source>
</evidence>
<dbReference type="SUPFAM" id="SSF63520">
    <property type="entry name" value="PTS-regulatory domain, PRD"/>
    <property type="match status" value="2"/>
</dbReference>
<evidence type="ECO:0000256" key="2">
    <source>
        <dbReference type="ARBA" id="ARBA00022737"/>
    </source>
</evidence>
<dbReference type="InterPro" id="IPR013011">
    <property type="entry name" value="PTS_EIIB_2"/>
</dbReference>
<keyword evidence="1" id="KW-0808">Transferase</keyword>
<keyword evidence="4" id="KW-0804">Transcription</keyword>
<dbReference type="GO" id="GO:0009401">
    <property type="term" value="P:phosphoenolpyruvate-dependent sugar phosphotransferase system"/>
    <property type="evidence" value="ECO:0007669"/>
    <property type="project" value="InterPro"/>
</dbReference>
<dbReference type="InterPro" id="IPR011608">
    <property type="entry name" value="PRD"/>
</dbReference>
<sequence length="702" mass="81343">MIKDVEYEILKYLVHVDDFLTVKDISKKIGFSERMVRYAVDNIEYVLKKHNMPKIQRKYSLGIKIYLTENQLDMIARKESIYKNYLGFSNKNRLILYLLKSHYSKTLQELSDFIGSSKVTISKYLGEAEEYLKERNIELVKKRNKGIYLVGNEISKRRIIYDIILENYDYSKIQGLLIPKNIDDLIIKNYFYGINIKHIWELLKDFLLGRKITFSDVAFYNIVINTCIMIKRIQQGFLVDMECEKIDYLSETFEYEEAKKYCKELSKNFNLSVSKTEVVWLTMHFLGANPMKFLENDIFDSANERNKLINCTRRMVEQFEKETLIKFNNHEEIINGLFVHLMPTVNRMKYNIFIKNSLKEDIKKHYSSIFNSTVNVCRCVEEEFNIELTEDEISYICLHFGAAVEKMNKSFAAKKRIIVVCSTGIGTSKLLASKLKNSYEDIEITDILSYNEFISRNTFDIDYVISTIAMKEANVPIIVVNPLLNDEDKLKLSKIFNPKVTRKEEDLEKIIEIVERNTIVKNKDKLMEELGEYLSGNTREKVPHIYDLLEESLIVTNGNFESPQEALSCAGKLLLDKGIVNERYVDSLVKCIDKKGKNGPYIVISNGIALPHARPEDGAIGTGFSIIILKEPLIFGHKKHDPVRLIIAFASKDNKNHLKALEEITSVIINKENLKALLQCENASQAMKLIFNRCLKAREGNV</sequence>
<dbReference type="PANTHER" id="PTHR30185:SF18">
    <property type="entry name" value="TRANSCRIPTIONAL REGULATOR MTLR"/>
    <property type="match status" value="1"/>
</dbReference>